<reference evidence="1 2" key="1">
    <citation type="submission" date="2021-06" db="EMBL/GenBank/DDBJ databases">
        <authorList>
            <person name="Palmer J.M."/>
        </authorList>
    </citation>
    <scope>NUCLEOTIDE SEQUENCE [LARGE SCALE GENOMIC DNA]</scope>
    <source>
        <strain evidence="1 2">AS_MEX2019</strain>
        <tissue evidence="1">Muscle</tissue>
    </source>
</reference>
<dbReference type="Proteomes" id="UP001469553">
    <property type="component" value="Unassembled WGS sequence"/>
</dbReference>
<sequence length="128" mass="14613">MVGERSLNHVAPIQNTKLNRLSCQHRQTLSSSFSLKYSACPSFTPKQSADIRRQNELCYPQVPRFKNCIVLKNVSSTQEGVHLNISSICHDFYNFSFSCKRGSKTKQTGIKDIWGNSSSEEREVRRNV</sequence>
<gene>
    <name evidence="1" type="ORF">AMECASPLE_007614</name>
</gene>
<dbReference type="EMBL" id="JAHRIP010009794">
    <property type="protein sequence ID" value="MEQ2283087.1"/>
    <property type="molecule type" value="Genomic_DNA"/>
</dbReference>
<comment type="caution">
    <text evidence="1">The sequence shown here is derived from an EMBL/GenBank/DDBJ whole genome shotgun (WGS) entry which is preliminary data.</text>
</comment>
<organism evidence="1 2">
    <name type="scientific">Ameca splendens</name>
    <dbReference type="NCBI Taxonomy" id="208324"/>
    <lineage>
        <taxon>Eukaryota</taxon>
        <taxon>Metazoa</taxon>
        <taxon>Chordata</taxon>
        <taxon>Craniata</taxon>
        <taxon>Vertebrata</taxon>
        <taxon>Euteleostomi</taxon>
        <taxon>Actinopterygii</taxon>
        <taxon>Neopterygii</taxon>
        <taxon>Teleostei</taxon>
        <taxon>Neoteleostei</taxon>
        <taxon>Acanthomorphata</taxon>
        <taxon>Ovalentaria</taxon>
        <taxon>Atherinomorphae</taxon>
        <taxon>Cyprinodontiformes</taxon>
        <taxon>Goodeidae</taxon>
        <taxon>Ameca</taxon>
    </lineage>
</organism>
<name>A0ABV0XNU3_9TELE</name>
<keyword evidence="2" id="KW-1185">Reference proteome</keyword>
<evidence type="ECO:0000313" key="1">
    <source>
        <dbReference type="EMBL" id="MEQ2283087.1"/>
    </source>
</evidence>
<protein>
    <submittedName>
        <fullName evidence="1">Uncharacterized protein</fullName>
    </submittedName>
</protein>
<proteinExistence type="predicted"/>
<accession>A0ABV0XNU3</accession>
<evidence type="ECO:0000313" key="2">
    <source>
        <dbReference type="Proteomes" id="UP001469553"/>
    </source>
</evidence>